<dbReference type="OrthoDB" id="60033at2759"/>
<keyword evidence="1" id="KW-0472">Membrane</keyword>
<organism evidence="2 3">
    <name type="scientific">Prunus yedoensis var. nudiflora</name>
    <dbReference type="NCBI Taxonomy" id="2094558"/>
    <lineage>
        <taxon>Eukaryota</taxon>
        <taxon>Viridiplantae</taxon>
        <taxon>Streptophyta</taxon>
        <taxon>Embryophyta</taxon>
        <taxon>Tracheophyta</taxon>
        <taxon>Spermatophyta</taxon>
        <taxon>Magnoliopsida</taxon>
        <taxon>eudicotyledons</taxon>
        <taxon>Gunneridae</taxon>
        <taxon>Pentapetalae</taxon>
        <taxon>rosids</taxon>
        <taxon>fabids</taxon>
        <taxon>Rosales</taxon>
        <taxon>Rosaceae</taxon>
        <taxon>Amygdaloideae</taxon>
        <taxon>Amygdaleae</taxon>
        <taxon>Prunus</taxon>
    </lineage>
</organism>
<dbReference type="Proteomes" id="UP000250321">
    <property type="component" value="Unassembled WGS sequence"/>
</dbReference>
<proteinExistence type="predicted"/>
<dbReference type="EMBL" id="PJQY01002257">
    <property type="protein sequence ID" value="PQP95308.1"/>
    <property type="molecule type" value="Genomic_DNA"/>
</dbReference>
<keyword evidence="1" id="KW-0812">Transmembrane</keyword>
<evidence type="ECO:0000313" key="2">
    <source>
        <dbReference type="EMBL" id="PQP95308.1"/>
    </source>
</evidence>
<evidence type="ECO:0000313" key="3">
    <source>
        <dbReference type="Proteomes" id="UP000250321"/>
    </source>
</evidence>
<dbReference type="AlphaFoldDB" id="A0A314XS81"/>
<comment type="caution">
    <text evidence="2">The sequence shown here is derived from an EMBL/GenBank/DDBJ whole genome shotgun (WGS) entry which is preliminary data.</text>
</comment>
<keyword evidence="3" id="KW-1185">Reference proteome</keyword>
<gene>
    <name evidence="2" type="ORF">Pyn_36667</name>
</gene>
<protein>
    <submittedName>
        <fullName evidence="2">Uncharacterized protein</fullName>
    </submittedName>
</protein>
<accession>A0A314XS81</accession>
<reference evidence="2 3" key="1">
    <citation type="submission" date="2018-02" db="EMBL/GenBank/DDBJ databases">
        <title>Draft genome of wild Prunus yedoensis var. nudiflora.</title>
        <authorList>
            <person name="Baek S."/>
            <person name="Kim J.-H."/>
            <person name="Choi K."/>
            <person name="Kim G.-B."/>
            <person name="Cho A."/>
            <person name="Jang H."/>
            <person name="Shin C.-H."/>
            <person name="Yu H.-J."/>
            <person name="Mun J.-H."/>
        </authorList>
    </citation>
    <scope>NUCLEOTIDE SEQUENCE [LARGE SCALE GENOMIC DNA]</scope>
    <source>
        <strain evidence="3">cv. Jeju island</strain>
        <tissue evidence="2">Leaf</tissue>
    </source>
</reference>
<evidence type="ECO:0000256" key="1">
    <source>
        <dbReference type="SAM" id="Phobius"/>
    </source>
</evidence>
<feature type="transmembrane region" description="Helical" evidence="1">
    <location>
        <begin position="6"/>
        <end position="27"/>
    </location>
</feature>
<feature type="transmembrane region" description="Helical" evidence="1">
    <location>
        <begin position="98"/>
        <end position="122"/>
    </location>
</feature>
<name>A0A314XS81_PRUYE</name>
<keyword evidence="1" id="KW-1133">Transmembrane helix</keyword>
<sequence>MLTSGGSYPPFSIASVVFLFFPHLLFLSLSQNSDLGSLPARLEFSQPLPLYCVILFRSMAPCWHLLECDFGISLKRFCRLSVAGGCIHPPKTSLRVPMFFVLGAILMVELLGSYGAGADWWLSLHVVAARKNVYKVRIKEKDSKMGIADIHSAPTPGVTVRTLSLKAEGSNVIMLIKNEEC</sequence>